<dbReference type="OrthoDB" id="674604at2759"/>
<dbReference type="Pfam" id="PF24883">
    <property type="entry name" value="NPHP3_N"/>
    <property type="match status" value="1"/>
</dbReference>
<evidence type="ECO:0000313" key="6">
    <source>
        <dbReference type="EMBL" id="ORY46057.1"/>
    </source>
</evidence>
<dbReference type="SUPFAM" id="SSF52200">
    <property type="entry name" value="Toll/Interleukin receptor TIR domain"/>
    <property type="match status" value="1"/>
</dbReference>
<dbReference type="Gene3D" id="2.130.10.10">
    <property type="entry name" value="YVTN repeat-like/Quinoprotein amine dehydrogenase"/>
    <property type="match status" value="3"/>
</dbReference>
<dbReference type="PANTHER" id="PTHR22847">
    <property type="entry name" value="WD40 REPEAT PROTEIN"/>
    <property type="match status" value="1"/>
</dbReference>
<comment type="caution">
    <text evidence="6">The sequence shown here is derived from an EMBL/GenBank/DDBJ whole genome shotgun (WGS) entry which is preliminary data.</text>
</comment>
<reference evidence="6 7" key="1">
    <citation type="submission" date="2016-07" db="EMBL/GenBank/DDBJ databases">
        <title>Pervasive Adenine N6-methylation of Active Genes in Fungi.</title>
        <authorList>
            <consortium name="DOE Joint Genome Institute"/>
            <person name="Mondo S.J."/>
            <person name="Dannebaum R.O."/>
            <person name="Kuo R.C."/>
            <person name="Labutti K."/>
            <person name="Haridas S."/>
            <person name="Kuo A."/>
            <person name="Salamov A."/>
            <person name="Ahrendt S.R."/>
            <person name="Lipzen A."/>
            <person name="Sullivan W."/>
            <person name="Andreopoulos W.B."/>
            <person name="Clum A."/>
            <person name="Lindquist E."/>
            <person name="Daum C."/>
            <person name="Ramamoorthy G.K."/>
            <person name="Gryganskyi A."/>
            <person name="Culley D."/>
            <person name="Magnuson J.K."/>
            <person name="James T.Y."/>
            <person name="O'Malley M.A."/>
            <person name="Stajich J.E."/>
            <person name="Spatafora J.W."/>
            <person name="Visel A."/>
            <person name="Grigoriev I.V."/>
        </authorList>
    </citation>
    <scope>NUCLEOTIDE SEQUENCE [LARGE SCALE GENOMIC DNA]</scope>
    <source>
        <strain evidence="6 7">JEL800</strain>
    </source>
</reference>
<evidence type="ECO:0000256" key="1">
    <source>
        <dbReference type="ARBA" id="ARBA00022574"/>
    </source>
</evidence>
<proteinExistence type="predicted"/>
<feature type="repeat" description="WD" evidence="3">
    <location>
        <begin position="1029"/>
        <end position="1055"/>
    </location>
</feature>
<dbReference type="STRING" id="329046.A0A1Y2CGM0"/>
<dbReference type="PROSITE" id="PS50082">
    <property type="entry name" value="WD_REPEATS_2"/>
    <property type="match status" value="6"/>
</dbReference>
<dbReference type="InterPro" id="IPR001680">
    <property type="entry name" value="WD40_rpt"/>
</dbReference>
<dbReference type="GO" id="GO:1990234">
    <property type="term" value="C:transferase complex"/>
    <property type="evidence" value="ECO:0007669"/>
    <property type="project" value="UniProtKB-ARBA"/>
</dbReference>
<dbReference type="GO" id="GO:0007165">
    <property type="term" value="P:signal transduction"/>
    <property type="evidence" value="ECO:0007669"/>
    <property type="project" value="InterPro"/>
</dbReference>
<dbReference type="Gene3D" id="3.40.50.10140">
    <property type="entry name" value="Toll/interleukin-1 receptor homology (TIR) domain"/>
    <property type="match status" value="1"/>
</dbReference>
<evidence type="ECO:0000259" key="5">
    <source>
        <dbReference type="SMART" id="SM00255"/>
    </source>
</evidence>
<feature type="non-terminal residue" evidence="6">
    <location>
        <position position="1109"/>
    </location>
</feature>
<dbReference type="AlphaFoldDB" id="A0A1Y2CGM0"/>
<keyword evidence="1 3" id="KW-0853">WD repeat</keyword>
<feature type="repeat" description="WD" evidence="3">
    <location>
        <begin position="1065"/>
        <end position="1087"/>
    </location>
</feature>
<gene>
    <name evidence="6" type="ORF">BCR33DRAFT_716067</name>
</gene>
<dbReference type="SUPFAM" id="SSF50998">
    <property type="entry name" value="Quinoprotein alcohol dehydrogenase-like"/>
    <property type="match status" value="1"/>
</dbReference>
<dbReference type="InterPro" id="IPR015943">
    <property type="entry name" value="WD40/YVTN_repeat-like_dom_sf"/>
</dbReference>
<dbReference type="InterPro" id="IPR056884">
    <property type="entry name" value="NPHP3-like_N"/>
</dbReference>
<dbReference type="InterPro" id="IPR020472">
    <property type="entry name" value="WD40_PAC1"/>
</dbReference>
<dbReference type="Pfam" id="PF23869">
    <property type="entry name" value="Beta-prop_WDR75_1st"/>
    <property type="match status" value="1"/>
</dbReference>
<feature type="region of interest" description="Disordered" evidence="4">
    <location>
        <begin position="1"/>
        <end position="45"/>
    </location>
</feature>
<dbReference type="EMBL" id="MCGO01000018">
    <property type="protein sequence ID" value="ORY46057.1"/>
    <property type="molecule type" value="Genomic_DNA"/>
</dbReference>
<dbReference type="SMART" id="SM00320">
    <property type="entry name" value="WD40"/>
    <property type="match status" value="6"/>
</dbReference>
<dbReference type="PANTHER" id="PTHR22847:SF637">
    <property type="entry name" value="WD REPEAT DOMAIN 5B"/>
    <property type="match status" value="1"/>
</dbReference>
<dbReference type="Proteomes" id="UP000193642">
    <property type="component" value="Unassembled WGS sequence"/>
</dbReference>
<dbReference type="Pfam" id="PF00400">
    <property type="entry name" value="WD40"/>
    <property type="match status" value="3"/>
</dbReference>
<evidence type="ECO:0000256" key="4">
    <source>
        <dbReference type="SAM" id="MobiDB-lite"/>
    </source>
</evidence>
<evidence type="ECO:0000313" key="7">
    <source>
        <dbReference type="Proteomes" id="UP000193642"/>
    </source>
</evidence>
<protein>
    <recommendedName>
        <fullName evidence="5">TIR domain-containing protein</fullName>
    </recommendedName>
</protein>
<dbReference type="CDD" id="cd00200">
    <property type="entry name" value="WD40"/>
    <property type="match status" value="1"/>
</dbReference>
<name>A0A1Y2CGM0_9FUNG</name>
<dbReference type="InterPro" id="IPR011047">
    <property type="entry name" value="Quinoprotein_ADH-like_sf"/>
</dbReference>
<feature type="repeat" description="WD" evidence="3">
    <location>
        <begin position="954"/>
        <end position="995"/>
    </location>
</feature>
<feature type="repeat" description="WD" evidence="3">
    <location>
        <begin position="872"/>
        <end position="913"/>
    </location>
</feature>
<dbReference type="SMART" id="SM00255">
    <property type="entry name" value="TIR"/>
    <property type="match status" value="1"/>
</dbReference>
<accession>A0A1Y2CGM0</accession>
<dbReference type="InterPro" id="IPR019775">
    <property type="entry name" value="WD40_repeat_CS"/>
</dbReference>
<dbReference type="SUPFAM" id="SSF52540">
    <property type="entry name" value="P-loop containing nucleoside triphosphate hydrolases"/>
    <property type="match status" value="1"/>
</dbReference>
<feature type="compositionally biased region" description="Basic and acidic residues" evidence="4">
    <location>
        <begin position="1"/>
        <end position="10"/>
    </location>
</feature>
<dbReference type="Pfam" id="PF13676">
    <property type="entry name" value="TIR_2"/>
    <property type="match status" value="1"/>
</dbReference>
<dbReference type="InterPro" id="IPR027417">
    <property type="entry name" value="P-loop_NTPase"/>
</dbReference>
<dbReference type="InterPro" id="IPR000157">
    <property type="entry name" value="TIR_dom"/>
</dbReference>
<evidence type="ECO:0000256" key="2">
    <source>
        <dbReference type="ARBA" id="ARBA00022737"/>
    </source>
</evidence>
<dbReference type="InterPro" id="IPR035897">
    <property type="entry name" value="Toll_tir_struct_dom_sf"/>
</dbReference>
<dbReference type="Gene3D" id="3.40.50.300">
    <property type="entry name" value="P-loop containing nucleotide triphosphate hydrolases"/>
    <property type="match status" value="1"/>
</dbReference>
<dbReference type="PRINTS" id="PR00320">
    <property type="entry name" value="GPROTEINBRPT"/>
</dbReference>
<organism evidence="6 7">
    <name type="scientific">Rhizoclosmatium globosum</name>
    <dbReference type="NCBI Taxonomy" id="329046"/>
    <lineage>
        <taxon>Eukaryota</taxon>
        <taxon>Fungi</taxon>
        <taxon>Fungi incertae sedis</taxon>
        <taxon>Chytridiomycota</taxon>
        <taxon>Chytridiomycota incertae sedis</taxon>
        <taxon>Chytridiomycetes</taxon>
        <taxon>Chytridiales</taxon>
        <taxon>Chytriomycetaceae</taxon>
        <taxon>Rhizoclosmatium</taxon>
    </lineage>
</organism>
<keyword evidence="7" id="KW-1185">Reference proteome</keyword>
<evidence type="ECO:0000256" key="3">
    <source>
        <dbReference type="PROSITE-ProRule" id="PRU00221"/>
    </source>
</evidence>
<feature type="repeat" description="WD" evidence="3">
    <location>
        <begin position="830"/>
        <end position="871"/>
    </location>
</feature>
<feature type="repeat" description="WD" evidence="3">
    <location>
        <begin position="788"/>
        <end position="829"/>
    </location>
</feature>
<sequence length="1109" mass="123448">MGNKQSREQGLRSGPTPPLTATPGRQTEEPIKATEPSEAVHSADSANVAIEPLVNQPILPPQPKEEATKLEHSIVLTVRPFEVEDEEQSIALPEPTMACLREQVFHSLGKILKRVENTESDVVFDYHTFVAVSVSNGQPNSLPTVLELSDFDVNLLKAEIMKQFQLSSKDFTLHYVEKQRKVAVDKAETFERACQNANVLFFDLPPVAHPTSLVRSQTMSQDVLQQDPRSRQQYDIFISYNWGTKAEVTAIVDQLKVVMPHLRIWMDHNKMQGNIYSAMSGGISSSKIVVAFLSKGYLESVNCNHEINFAADLKKSIVPVYLFENGENVTALKQAYGVPFLITAGSMYSDFKRFSVGTEAWSEAFNVLSKEVENALSGRTSRATWLKPVDATDDIKAYESEYVAGTRMWVVDALNEWLDTGERAMWMNGGAGTGKSLIAYSLLVNLPASYSVGSIFFCRHNDDQKRDPARLVSTIIWNLYKSVENQLFRDHVESEMDADNVRVLEENKQSILSDPVAAFETIVVGGLNKLPMQDQTLLIVIDALDELDILTRKSVLTILTSVCTKLPTFVKILTTGRPESDIYYSLNTLNPFILSPSAENNRDDLVIYLRSVQKPLGLLSLVNVGNLTESETETIIAEFRSILKIENGVVSVIHKSVKDYLSDPTRCNPSYCVAEVETVLAHRCLQILSLNEDVQYAVLYWSNHFPSIPSSEYIKILHDFCKTSLLYYLETMLLLGKLNDVFKFVAFNFRRQLIFNPLQTYPYFETYGSMAPARLLVGAEKNWGPLTLFGHTMRVTAVALSSDGKFLASSSDDRLIKLWSLETGECLKSLSGHTLRASALAISPNCKQVVSVSSDTTVRLWDVETGVNVRTFEGHTLPVWSVIFSHSGEFVFTASRDKTIRMWSVETGECVKIFQDQGPPIYGLAISMDDKILFSGGSEKGWLVEDGEKPIKLWGGHFETITSIALSPNGKLVASASEDTTIKIWSLETNECIKTLTGHTDSVQSVIFSLSGDTIILVHGTKKSNCGHDGKTIASGSYDHTIKIWSTDPDAYKQSRDIHERIDVVLSGSYEGVIKMWSIETGECTKTIEAHSSRVTALALSKDGRRILS</sequence>
<dbReference type="PROSITE" id="PS00678">
    <property type="entry name" value="WD_REPEATS_1"/>
    <property type="match status" value="1"/>
</dbReference>
<feature type="domain" description="TIR" evidence="5">
    <location>
        <begin position="233"/>
        <end position="371"/>
    </location>
</feature>
<dbReference type="PROSITE" id="PS50294">
    <property type="entry name" value="WD_REPEATS_REGION"/>
    <property type="match status" value="4"/>
</dbReference>
<keyword evidence="2" id="KW-0677">Repeat</keyword>